<organism evidence="1 2">
    <name type="scientific">Brachionus plicatilis</name>
    <name type="common">Marine rotifer</name>
    <name type="synonym">Brachionus muelleri</name>
    <dbReference type="NCBI Taxonomy" id="10195"/>
    <lineage>
        <taxon>Eukaryota</taxon>
        <taxon>Metazoa</taxon>
        <taxon>Spiralia</taxon>
        <taxon>Gnathifera</taxon>
        <taxon>Rotifera</taxon>
        <taxon>Eurotatoria</taxon>
        <taxon>Monogononta</taxon>
        <taxon>Pseudotrocha</taxon>
        <taxon>Ploima</taxon>
        <taxon>Brachionidae</taxon>
        <taxon>Brachionus</taxon>
    </lineage>
</organism>
<gene>
    <name evidence="1" type="ORF">BpHYR1_048471</name>
</gene>
<proteinExistence type="predicted"/>
<comment type="caution">
    <text evidence="1">The sequence shown here is derived from an EMBL/GenBank/DDBJ whole genome shotgun (WGS) entry which is preliminary data.</text>
</comment>
<accession>A0A3M7SIT0</accession>
<reference evidence="1 2" key="1">
    <citation type="journal article" date="2018" name="Sci. Rep.">
        <title>Genomic signatures of local adaptation to the degree of environmental predictability in rotifers.</title>
        <authorList>
            <person name="Franch-Gras L."/>
            <person name="Hahn C."/>
            <person name="Garcia-Roger E.M."/>
            <person name="Carmona M.J."/>
            <person name="Serra M."/>
            <person name="Gomez A."/>
        </authorList>
    </citation>
    <scope>NUCLEOTIDE SEQUENCE [LARGE SCALE GENOMIC DNA]</scope>
    <source>
        <strain evidence="1">HYR1</strain>
    </source>
</reference>
<evidence type="ECO:0000313" key="2">
    <source>
        <dbReference type="Proteomes" id="UP000276133"/>
    </source>
</evidence>
<sequence length="196" mass="23113">MEYNQIIQILSSIFKEIIKKEIKQAELVSQTLSGYAANLYQPVQAKKTLKIRNRNLIDRNTKTYRITQLNKLCNSGKIPRIILTQSIVNLGKRTKTEILFKHELLSWSKNTCFINTKSQALQCIVQNGTHFLILRFMELVNYYQKYLILKNQPTLSIVFPERLKFFNDPKLAYKTIQTFIDPIFCECFIWNILEKL</sequence>
<dbReference type="AlphaFoldDB" id="A0A3M7SIT0"/>
<protein>
    <submittedName>
        <fullName evidence="1">Uncharacterized protein</fullName>
    </submittedName>
</protein>
<name>A0A3M7SIT0_BRAPC</name>
<keyword evidence="2" id="KW-1185">Reference proteome</keyword>
<evidence type="ECO:0000313" key="1">
    <source>
        <dbReference type="EMBL" id="RNA35671.1"/>
    </source>
</evidence>
<dbReference type="EMBL" id="REGN01001301">
    <property type="protein sequence ID" value="RNA35671.1"/>
    <property type="molecule type" value="Genomic_DNA"/>
</dbReference>
<dbReference type="Proteomes" id="UP000276133">
    <property type="component" value="Unassembled WGS sequence"/>
</dbReference>